<comment type="subcellular location">
    <subcellularLocation>
        <location evidence="1">Cell membrane</location>
        <topology evidence="1">Multi-pass membrane protein</topology>
    </subcellularLocation>
</comment>
<feature type="transmembrane region" description="Helical" evidence="7">
    <location>
        <begin position="421"/>
        <end position="439"/>
    </location>
</feature>
<organism evidence="9 10">
    <name type="scientific">Arthrobacter gengyunqii</name>
    <dbReference type="NCBI Taxonomy" id="2886940"/>
    <lineage>
        <taxon>Bacteria</taxon>
        <taxon>Bacillati</taxon>
        <taxon>Actinomycetota</taxon>
        <taxon>Actinomycetes</taxon>
        <taxon>Micrococcales</taxon>
        <taxon>Micrococcaceae</taxon>
        <taxon>Arthrobacter</taxon>
    </lineage>
</organism>
<feature type="transmembrane region" description="Helical" evidence="7">
    <location>
        <begin position="33"/>
        <end position="59"/>
    </location>
</feature>
<accession>A0A9X1S5D6</accession>
<dbReference type="InterPro" id="IPR036259">
    <property type="entry name" value="MFS_trans_sf"/>
</dbReference>
<dbReference type="InterPro" id="IPR020846">
    <property type="entry name" value="MFS_dom"/>
</dbReference>
<name>A0A9X1S5D6_9MICC</name>
<keyword evidence="2" id="KW-0813">Transport</keyword>
<evidence type="ECO:0000256" key="2">
    <source>
        <dbReference type="ARBA" id="ARBA00022448"/>
    </source>
</evidence>
<sequence length="455" mass="46880">MDSPTVQGAMGIDAAESASAADRLRRRPAFIRFWLASTVSDFGTYVTTVALSVLILVTMQGTPLDQGIANAARWAPYLVFGLLAGVWIDRFPRRAVMVGADLGRALILAVICSAAILGPLSLPVLAVLLFAFGALALTGDAAYQSYLPQLVPRPLLVRANARLQQSDTVAQTAGGAVAGGLVALISAPFALLLDAASYLLSAAVLLTLGRFPGQSAETPGAAGPNPELKLREKIGEGLRWVYGHPQLAPLAWSTHLWFVGFSALGAVLPALVLHNLHAGPAGLGVVLACAGVGAVLGTMLSARLGDRWGTGRAVTGARLLQPFAVALLALAAMGAPDHQGLDGLGAWPSAAGAMALVCSGQLVLGLGMGIEGPLEMGYRQAVTPDRLLGRMSATLRSINRGMIVLGAPLGGYLATAWGVGPALWCSGGVLLLAGLGLLASRFWSARIEDQQQVEA</sequence>
<protein>
    <submittedName>
        <fullName evidence="9">MFS transporter</fullName>
    </submittedName>
</protein>
<feature type="domain" description="Major facilitator superfamily (MFS) profile" evidence="8">
    <location>
        <begin position="246"/>
        <end position="455"/>
    </location>
</feature>
<evidence type="ECO:0000256" key="6">
    <source>
        <dbReference type="ARBA" id="ARBA00023136"/>
    </source>
</evidence>
<feature type="transmembrane region" description="Helical" evidence="7">
    <location>
        <begin position="282"/>
        <end position="304"/>
    </location>
</feature>
<keyword evidence="4 7" id="KW-0812">Transmembrane</keyword>
<evidence type="ECO:0000259" key="8">
    <source>
        <dbReference type="PROSITE" id="PS50850"/>
    </source>
</evidence>
<keyword evidence="6 7" id="KW-0472">Membrane</keyword>
<dbReference type="GO" id="GO:0022857">
    <property type="term" value="F:transmembrane transporter activity"/>
    <property type="evidence" value="ECO:0007669"/>
    <property type="project" value="InterPro"/>
</dbReference>
<dbReference type="PROSITE" id="PS50850">
    <property type="entry name" value="MFS"/>
    <property type="match status" value="1"/>
</dbReference>
<evidence type="ECO:0000256" key="4">
    <source>
        <dbReference type="ARBA" id="ARBA00022692"/>
    </source>
</evidence>
<proteinExistence type="predicted"/>
<dbReference type="InterPro" id="IPR010290">
    <property type="entry name" value="TM_effector"/>
</dbReference>
<comment type="caution">
    <text evidence="9">The sequence shown here is derived from an EMBL/GenBank/DDBJ whole genome shotgun (WGS) entry which is preliminary data.</text>
</comment>
<dbReference type="EMBL" id="JAJFZP010000005">
    <property type="protein sequence ID" value="MCC3268693.1"/>
    <property type="molecule type" value="Genomic_DNA"/>
</dbReference>
<feature type="transmembrane region" description="Helical" evidence="7">
    <location>
        <begin position="347"/>
        <end position="370"/>
    </location>
</feature>
<dbReference type="SUPFAM" id="SSF103473">
    <property type="entry name" value="MFS general substrate transporter"/>
    <property type="match status" value="1"/>
</dbReference>
<dbReference type="Pfam" id="PF05977">
    <property type="entry name" value="MFS_3"/>
    <property type="match status" value="1"/>
</dbReference>
<evidence type="ECO:0000256" key="1">
    <source>
        <dbReference type="ARBA" id="ARBA00004651"/>
    </source>
</evidence>
<dbReference type="CDD" id="cd06173">
    <property type="entry name" value="MFS_MefA_like"/>
    <property type="match status" value="1"/>
</dbReference>
<dbReference type="RefSeq" id="WP_227907180.1">
    <property type="nucleotide sequence ID" value="NZ_CP095461.1"/>
</dbReference>
<dbReference type="Proteomes" id="UP001139264">
    <property type="component" value="Unassembled WGS sequence"/>
</dbReference>
<feature type="transmembrane region" description="Helical" evidence="7">
    <location>
        <begin position="256"/>
        <end position="276"/>
    </location>
</feature>
<dbReference type="Gene3D" id="1.20.1250.20">
    <property type="entry name" value="MFS general substrate transporter like domains"/>
    <property type="match status" value="1"/>
</dbReference>
<gene>
    <name evidence="9" type="ORF">LJ751_04870</name>
</gene>
<keyword evidence="5 7" id="KW-1133">Transmembrane helix</keyword>
<dbReference type="PANTHER" id="PTHR23513:SF6">
    <property type="entry name" value="MAJOR FACILITATOR SUPERFAMILY ASSOCIATED DOMAIN-CONTAINING PROTEIN"/>
    <property type="match status" value="1"/>
</dbReference>
<evidence type="ECO:0000313" key="9">
    <source>
        <dbReference type="EMBL" id="MCC3268693.1"/>
    </source>
</evidence>
<dbReference type="GO" id="GO:0005886">
    <property type="term" value="C:plasma membrane"/>
    <property type="evidence" value="ECO:0007669"/>
    <property type="project" value="UniProtKB-SubCell"/>
</dbReference>
<reference evidence="9" key="1">
    <citation type="submission" date="2021-10" db="EMBL/GenBank/DDBJ databases">
        <title>Novel species in genus Arthrobacter.</title>
        <authorList>
            <person name="Liu Y."/>
        </authorList>
    </citation>
    <scope>NUCLEOTIDE SEQUENCE</scope>
    <source>
        <strain evidence="9">Zg-Y809</strain>
    </source>
</reference>
<dbReference type="PANTHER" id="PTHR23513">
    <property type="entry name" value="INTEGRAL MEMBRANE EFFLUX PROTEIN-RELATED"/>
    <property type="match status" value="1"/>
</dbReference>
<feature type="transmembrane region" description="Helical" evidence="7">
    <location>
        <begin position="71"/>
        <end position="88"/>
    </location>
</feature>
<evidence type="ECO:0000256" key="7">
    <source>
        <dbReference type="SAM" id="Phobius"/>
    </source>
</evidence>
<feature type="transmembrane region" description="Helical" evidence="7">
    <location>
        <begin position="316"/>
        <end position="335"/>
    </location>
</feature>
<evidence type="ECO:0000256" key="3">
    <source>
        <dbReference type="ARBA" id="ARBA00022475"/>
    </source>
</evidence>
<keyword evidence="3" id="KW-1003">Cell membrane</keyword>
<evidence type="ECO:0000313" key="10">
    <source>
        <dbReference type="Proteomes" id="UP001139264"/>
    </source>
</evidence>
<dbReference type="AlphaFoldDB" id="A0A9X1S5D6"/>
<evidence type="ECO:0000256" key="5">
    <source>
        <dbReference type="ARBA" id="ARBA00022989"/>
    </source>
</evidence>
<feature type="transmembrane region" description="Helical" evidence="7">
    <location>
        <begin position="397"/>
        <end position="415"/>
    </location>
</feature>